<feature type="domain" description="MIP18 family-like" evidence="3">
    <location>
        <begin position="24"/>
        <end position="101"/>
    </location>
</feature>
<name>A0ABD0KIA5_9CAEN</name>
<dbReference type="InterPro" id="IPR039796">
    <property type="entry name" value="MIP18"/>
</dbReference>
<dbReference type="AlphaFoldDB" id="A0ABD0KIA5"/>
<comment type="similarity">
    <text evidence="1">Belongs to the MIP18 family.</text>
</comment>
<dbReference type="SUPFAM" id="SSF117916">
    <property type="entry name" value="Fe-S cluster assembly (FSCA) domain-like"/>
    <property type="match status" value="1"/>
</dbReference>
<evidence type="ECO:0000259" key="3">
    <source>
        <dbReference type="Pfam" id="PF01883"/>
    </source>
</evidence>
<dbReference type="Gene3D" id="3.30.300.130">
    <property type="entry name" value="Fe-S cluster assembly (FSCA)"/>
    <property type="match status" value="1"/>
</dbReference>
<dbReference type="PANTHER" id="PTHR12377:SF2">
    <property type="entry name" value="CYTOSOLIC IRON-SULFUR ASSEMBLY COMPONENT 2A"/>
    <property type="match status" value="1"/>
</dbReference>
<dbReference type="Proteomes" id="UP001519460">
    <property type="component" value="Unassembled WGS sequence"/>
</dbReference>
<proteinExistence type="inferred from homology"/>
<evidence type="ECO:0000313" key="4">
    <source>
        <dbReference type="EMBL" id="KAK7486826.1"/>
    </source>
</evidence>
<dbReference type="EMBL" id="JACVVK020000173">
    <property type="protein sequence ID" value="KAK7486826.1"/>
    <property type="molecule type" value="Genomic_DNA"/>
</dbReference>
<evidence type="ECO:0000313" key="5">
    <source>
        <dbReference type="Proteomes" id="UP001519460"/>
    </source>
</evidence>
<dbReference type="InterPro" id="IPR002744">
    <property type="entry name" value="MIP18-like"/>
</dbReference>
<dbReference type="PANTHER" id="PTHR12377">
    <property type="entry name" value="CYTOSOLIC IRON-SULFUR ASSEMBLY COMPONENT 2B-RELATED"/>
    <property type="match status" value="1"/>
</dbReference>
<dbReference type="Gene3D" id="6.10.250.1280">
    <property type="match status" value="1"/>
</dbReference>
<protein>
    <recommendedName>
        <fullName evidence="3">MIP18 family-like domain-containing protein</fullName>
    </recommendedName>
</protein>
<reference evidence="4 5" key="1">
    <citation type="journal article" date="2023" name="Sci. Data">
        <title>Genome assembly of the Korean intertidal mud-creeper Batillaria attramentaria.</title>
        <authorList>
            <person name="Patra A.K."/>
            <person name="Ho P.T."/>
            <person name="Jun S."/>
            <person name="Lee S.J."/>
            <person name="Kim Y."/>
            <person name="Won Y.J."/>
        </authorList>
    </citation>
    <scope>NUCLEOTIDE SEQUENCE [LARGE SCALE GENOMIC DNA]</scope>
    <source>
        <strain evidence="4">Wonlab-2016</strain>
    </source>
</reference>
<keyword evidence="2" id="KW-0159">Chromosome partition</keyword>
<evidence type="ECO:0000256" key="2">
    <source>
        <dbReference type="ARBA" id="ARBA00022829"/>
    </source>
</evidence>
<evidence type="ECO:0000256" key="1">
    <source>
        <dbReference type="ARBA" id="ARBA00010381"/>
    </source>
</evidence>
<gene>
    <name evidence="4" type="ORF">BaRGS_00021973</name>
</gene>
<accession>A0ABD0KIA5</accession>
<keyword evidence="5" id="KW-1185">Reference proteome</keyword>
<comment type="caution">
    <text evidence="4">The sequence shown here is derived from an EMBL/GenBank/DDBJ whole genome shotgun (WGS) entry which is preliminary data.</text>
</comment>
<organism evidence="4 5">
    <name type="scientific">Batillaria attramentaria</name>
    <dbReference type="NCBI Taxonomy" id="370345"/>
    <lineage>
        <taxon>Eukaryota</taxon>
        <taxon>Metazoa</taxon>
        <taxon>Spiralia</taxon>
        <taxon>Lophotrochozoa</taxon>
        <taxon>Mollusca</taxon>
        <taxon>Gastropoda</taxon>
        <taxon>Caenogastropoda</taxon>
        <taxon>Sorbeoconcha</taxon>
        <taxon>Cerithioidea</taxon>
        <taxon>Batillariidae</taxon>
        <taxon>Batillaria</taxon>
    </lineage>
</organism>
<dbReference type="FunFam" id="3.30.300.130:FF:000004">
    <property type="entry name" value="cytosolic iron-sulfur assembly component 2A"/>
    <property type="match status" value="1"/>
</dbReference>
<dbReference type="Pfam" id="PF01883">
    <property type="entry name" value="FeS_assembly_P"/>
    <property type="match status" value="1"/>
</dbReference>
<dbReference type="GO" id="GO:0007059">
    <property type="term" value="P:chromosome segregation"/>
    <property type="evidence" value="ECO:0007669"/>
    <property type="project" value="UniProtKB-KW"/>
</dbReference>
<sequence>MSTEQNSEALETSENCPELKELAETVFDMIRDVHDPEKPETLEELNVVSEEGVLVSRLPAGQTLITIEFVPTVPHCSLASLIGLSLRSKLEKSFPEKHKVDIFIKEGTHMTADEINKQINDKERISAAMENPNLREIVDRCTSDGPG</sequence>
<dbReference type="InterPro" id="IPR034904">
    <property type="entry name" value="FSCA_dom_sf"/>
</dbReference>